<protein>
    <submittedName>
        <fullName evidence="2">NAD-dependent epimerase/dehydratase family protein</fullName>
    </submittedName>
</protein>
<comment type="caution">
    <text evidence="2">The sequence shown here is derived from an EMBL/GenBank/DDBJ whole genome shotgun (WGS) entry which is preliminary data.</text>
</comment>
<organism evidence="2 3">
    <name type="scientific">Paraburkholderia bengalensis</name>
    <dbReference type="NCBI Taxonomy" id="2747562"/>
    <lineage>
        <taxon>Bacteria</taxon>
        <taxon>Pseudomonadati</taxon>
        <taxon>Pseudomonadota</taxon>
        <taxon>Betaproteobacteria</taxon>
        <taxon>Burkholderiales</taxon>
        <taxon>Burkholderiaceae</taxon>
        <taxon>Paraburkholderia</taxon>
    </lineage>
</organism>
<accession>A0ABU8ISK1</accession>
<dbReference type="SUPFAM" id="SSF51735">
    <property type="entry name" value="NAD(P)-binding Rossmann-fold domains"/>
    <property type="match status" value="1"/>
</dbReference>
<name>A0ABU8ISK1_9BURK</name>
<evidence type="ECO:0000259" key="1">
    <source>
        <dbReference type="Pfam" id="PF01370"/>
    </source>
</evidence>
<gene>
    <name evidence="2" type="ORF">H3V53_15550</name>
</gene>
<dbReference type="InterPro" id="IPR001509">
    <property type="entry name" value="Epimerase_deHydtase"/>
</dbReference>
<proteinExistence type="predicted"/>
<evidence type="ECO:0000313" key="3">
    <source>
        <dbReference type="Proteomes" id="UP001386437"/>
    </source>
</evidence>
<sequence length="331" mass="35320">MEKRTENAAQIGLFGAAGAAGQSIARALSAAGRSYRVIGRGEAALKASFGHDGLADIVTWNPDAPASIAAAAEGLQTAVYLVGVPYHRFDQHPVLMQKTLAGLRAAGVRRLILIGTVYPYGRARSQPVTESHPREPHTFKGKMRLAQENLVIDAHGRDGLETLVLRLPDFYGPGVERSFLHGVFDGAAKGTRAQMVGPIDVPHEFVFMPDVGPVVERLSRTPEAFGRVLHLAGAGTITQRAIAERAYALARREPKLMVAGKTTLRIAGLFNPMMRELVEMHYLLTDPVVLDDSALTGLIGPVTKTSYEAGIAQSLAAAQRAAARHPGAQAA</sequence>
<dbReference type="EMBL" id="JACFYJ010000022">
    <property type="protein sequence ID" value="MEI5998570.1"/>
    <property type="molecule type" value="Genomic_DNA"/>
</dbReference>
<dbReference type="RefSeq" id="WP_336598717.1">
    <property type="nucleotide sequence ID" value="NZ_JACFYJ010000022.1"/>
</dbReference>
<evidence type="ECO:0000313" key="2">
    <source>
        <dbReference type="EMBL" id="MEI5998570.1"/>
    </source>
</evidence>
<dbReference type="Pfam" id="PF01370">
    <property type="entry name" value="Epimerase"/>
    <property type="match status" value="1"/>
</dbReference>
<keyword evidence="3" id="KW-1185">Reference proteome</keyword>
<feature type="domain" description="NAD-dependent epimerase/dehydratase" evidence="1">
    <location>
        <begin position="14"/>
        <end position="221"/>
    </location>
</feature>
<dbReference type="InterPro" id="IPR036291">
    <property type="entry name" value="NAD(P)-bd_dom_sf"/>
</dbReference>
<dbReference type="Proteomes" id="UP001386437">
    <property type="component" value="Unassembled WGS sequence"/>
</dbReference>
<dbReference type="Gene3D" id="3.40.50.720">
    <property type="entry name" value="NAD(P)-binding Rossmann-like Domain"/>
    <property type="match status" value="1"/>
</dbReference>
<reference evidence="2 3" key="1">
    <citation type="journal article" date="2022" name="Arch. Microbiol.">
        <title>Paraburkholderia bengalensis sp. nov. isolated from roots of Oryza sativa, IR64.</title>
        <authorList>
            <person name="Nag P."/>
            <person name="Mondal N."/>
            <person name="Sarkar J."/>
            <person name="Das S."/>
        </authorList>
    </citation>
    <scope>NUCLEOTIDE SEQUENCE [LARGE SCALE GENOMIC DNA]</scope>
    <source>
        <strain evidence="2 3">IR64_4_BI</strain>
    </source>
</reference>